<name>A0A418M206_9BACT</name>
<dbReference type="InterPro" id="IPR029063">
    <property type="entry name" value="SAM-dependent_MTases_sf"/>
</dbReference>
<evidence type="ECO:0008006" key="3">
    <source>
        <dbReference type="Google" id="ProtNLM"/>
    </source>
</evidence>
<dbReference type="AlphaFoldDB" id="A0A418M206"/>
<dbReference type="OrthoDB" id="7861563at2"/>
<reference evidence="1 2" key="1">
    <citation type="submission" date="2018-08" db="EMBL/GenBank/DDBJ databases">
        <title>Fibrisoma montanum sp. nov., isolated from Danxia mountain soil.</title>
        <authorList>
            <person name="Huang Y."/>
        </authorList>
    </citation>
    <scope>NUCLEOTIDE SEQUENCE [LARGE SCALE GENOMIC DNA]</scope>
    <source>
        <strain evidence="1 2">HYT19</strain>
    </source>
</reference>
<dbReference type="Proteomes" id="UP000283523">
    <property type="component" value="Unassembled WGS sequence"/>
</dbReference>
<evidence type="ECO:0000313" key="1">
    <source>
        <dbReference type="EMBL" id="RIV19741.1"/>
    </source>
</evidence>
<gene>
    <name evidence="1" type="ORF">DYU11_22695</name>
</gene>
<keyword evidence="2" id="KW-1185">Reference proteome</keyword>
<sequence>MSCIEQSPPLLTTDCTREVSIDWLQPTPSKAKQKKLFRQQIMSVSYDQNELLQNIIELHLPEGIQVDATYGYGQFYTAIPRPEYCFDIAPKKPEAVVADSRQLPLAAGTIRSIMFDPPFVVTNHKTSDEYVMGKKYGAYRTITQLREHYKASLDEFARVLRPYGMLVFKCQDFVHGRKNYFIHNEVLELAKEAGFKPVDLFILLAKNRFNGAVNFQNHARKFHSYFWVFKRSGKKDQD</sequence>
<accession>A0A418M206</accession>
<proteinExistence type="predicted"/>
<organism evidence="1 2">
    <name type="scientific">Fibrisoma montanum</name>
    <dbReference type="NCBI Taxonomy" id="2305895"/>
    <lineage>
        <taxon>Bacteria</taxon>
        <taxon>Pseudomonadati</taxon>
        <taxon>Bacteroidota</taxon>
        <taxon>Cytophagia</taxon>
        <taxon>Cytophagales</taxon>
        <taxon>Spirosomataceae</taxon>
        <taxon>Fibrisoma</taxon>
    </lineage>
</organism>
<dbReference type="Gene3D" id="3.40.50.150">
    <property type="entry name" value="Vaccinia Virus protein VP39"/>
    <property type="match status" value="1"/>
</dbReference>
<dbReference type="EMBL" id="QXED01000007">
    <property type="protein sequence ID" value="RIV19741.1"/>
    <property type="molecule type" value="Genomic_DNA"/>
</dbReference>
<comment type="caution">
    <text evidence="1">The sequence shown here is derived from an EMBL/GenBank/DDBJ whole genome shotgun (WGS) entry which is preliminary data.</text>
</comment>
<evidence type="ECO:0000313" key="2">
    <source>
        <dbReference type="Proteomes" id="UP000283523"/>
    </source>
</evidence>
<protein>
    <recommendedName>
        <fullName evidence="3">DNA methylase N-4/N-6 domain-containing protein</fullName>
    </recommendedName>
</protein>
<dbReference type="RefSeq" id="WP_119670027.1">
    <property type="nucleotide sequence ID" value="NZ_QXED01000007.1"/>
</dbReference>
<dbReference type="SUPFAM" id="SSF53335">
    <property type="entry name" value="S-adenosyl-L-methionine-dependent methyltransferases"/>
    <property type="match status" value="1"/>
</dbReference>